<name>A0A1E3L427_9BACL</name>
<comment type="caution">
    <text evidence="2">The sequence shown here is derived from an EMBL/GenBank/DDBJ whole genome shotgun (WGS) entry which is preliminary data.</text>
</comment>
<sequence length="154" mass="17196">MKKLSSLLLSATLFASILPMTSVSAADIDQSQVVSSPATTGDQAQSLQSSSAQASVNYHSIRFSIDFMDTIMAGNSEPRGRFFQAVEEAVGAPVIFYDFWSEFIVIKVMDKQLSPEEAEVVKNKLNSLKWINETYGIPLEQDIITDVYWFDRWA</sequence>
<dbReference type="RefSeq" id="WP_069327569.1">
    <property type="nucleotide sequence ID" value="NZ_MDER01000038.1"/>
</dbReference>
<feature type="signal peptide" evidence="1">
    <location>
        <begin position="1"/>
        <end position="25"/>
    </location>
</feature>
<proteinExistence type="predicted"/>
<reference evidence="2 3" key="1">
    <citation type="submission" date="2016-08" db="EMBL/GenBank/DDBJ databases">
        <title>Genome sequencing of Paenibacillus sp. TI45-13ar, isolated from Korean traditional nuruk.</title>
        <authorList>
            <person name="Kim S.-J."/>
        </authorList>
    </citation>
    <scope>NUCLEOTIDE SEQUENCE [LARGE SCALE GENOMIC DNA]</scope>
    <source>
        <strain evidence="2 3">TI45-13ar</strain>
    </source>
</reference>
<keyword evidence="1" id="KW-0732">Signal</keyword>
<dbReference type="Proteomes" id="UP000094578">
    <property type="component" value="Unassembled WGS sequence"/>
</dbReference>
<accession>A0A1E3L427</accession>
<evidence type="ECO:0000313" key="2">
    <source>
        <dbReference type="EMBL" id="ODP28393.1"/>
    </source>
</evidence>
<organism evidence="2 3">
    <name type="scientific">Paenibacillus nuruki</name>
    <dbReference type="NCBI Taxonomy" id="1886670"/>
    <lineage>
        <taxon>Bacteria</taxon>
        <taxon>Bacillati</taxon>
        <taxon>Bacillota</taxon>
        <taxon>Bacilli</taxon>
        <taxon>Bacillales</taxon>
        <taxon>Paenibacillaceae</taxon>
        <taxon>Paenibacillus</taxon>
    </lineage>
</organism>
<feature type="chain" id="PRO_5009131385" evidence="1">
    <location>
        <begin position="26"/>
        <end position="154"/>
    </location>
</feature>
<evidence type="ECO:0000313" key="3">
    <source>
        <dbReference type="Proteomes" id="UP000094578"/>
    </source>
</evidence>
<dbReference type="AlphaFoldDB" id="A0A1E3L427"/>
<protein>
    <submittedName>
        <fullName evidence="2">Uncharacterized protein</fullName>
    </submittedName>
</protein>
<dbReference type="EMBL" id="MDER01000038">
    <property type="protein sequence ID" value="ODP28393.1"/>
    <property type="molecule type" value="Genomic_DNA"/>
</dbReference>
<evidence type="ECO:0000256" key="1">
    <source>
        <dbReference type="SAM" id="SignalP"/>
    </source>
</evidence>
<keyword evidence="3" id="KW-1185">Reference proteome</keyword>
<gene>
    <name evidence="2" type="ORF">PTI45_02143</name>
</gene>